<dbReference type="RefSeq" id="WP_002695573.1">
    <property type="nucleotide sequence ID" value="NZ_AAWS01000008.1"/>
</dbReference>
<gene>
    <name evidence="1" type="ORF">M23134_05373</name>
</gene>
<comment type="caution">
    <text evidence="1">The sequence shown here is derived from an EMBL/GenBank/DDBJ whole genome shotgun (WGS) entry which is preliminary data.</text>
</comment>
<proteinExistence type="predicted"/>
<dbReference type="OrthoDB" id="667893at2"/>
<dbReference type="EMBL" id="AAWS01000008">
    <property type="protein sequence ID" value="EAY30040.1"/>
    <property type="molecule type" value="Genomic_DNA"/>
</dbReference>
<name>A1ZHN3_MICM2</name>
<evidence type="ECO:0000313" key="1">
    <source>
        <dbReference type="EMBL" id="EAY30040.1"/>
    </source>
</evidence>
<evidence type="ECO:0008006" key="3">
    <source>
        <dbReference type="Google" id="ProtNLM"/>
    </source>
</evidence>
<organism evidence="1 2">
    <name type="scientific">Microscilla marina ATCC 23134</name>
    <dbReference type="NCBI Taxonomy" id="313606"/>
    <lineage>
        <taxon>Bacteria</taxon>
        <taxon>Pseudomonadati</taxon>
        <taxon>Bacteroidota</taxon>
        <taxon>Cytophagia</taxon>
        <taxon>Cytophagales</taxon>
        <taxon>Microscillaceae</taxon>
        <taxon>Microscilla</taxon>
    </lineage>
</organism>
<dbReference type="eggNOG" id="ENOG5032UZZ">
    <property type="taxonomic scope" value="Bacteria"/>
</dbReference>
<dbReference type="InterPro" id="IPR016024">
    <property type="entry name" value="ARM-type_fold"/>
</dbReference>
<dbReference type="SUPFAM" id="SSF48371">
    <property type="entry name" value="ARM repeat"/>
    <property type="match status" value="1"/>
</dbReference>
<accession>A1ZHN3</accession>
<dbReference type="AlphaFoldDB" id="A1ZHN3"/>
<sequence>MNIEDELIRENSKENALAIANYIGADPHRFAQLMALFLQGESLVVQRAAWVLSKCADQYPELLTPHLKSMIENLQGEEVPVAVQRNALRVLQNVEVPEALLGTLAEVCFKYMEDPKAAIAVKVFAMTNLYNVTQKEPALANELKLLIKYQLPYASAGFKSRANKILTALNKQ</sequence>
<protein>
    <recommendedName>
        <fullName evidence="3">HEAT repeat domain-containing protein</fullName>
    </recommendedName>
</protein>
<reference evidence="1 2" key="1">
    <citation type="submission" date="2007-01" db="EMBL/GenBank/DDBJ databases">
        <authorList>
            <person name="Haygood M."/>
            <person name="Podell S."/>
            <person name="Anderson C."/>
            <person name="Hopkinson B."/>
            <person name="Roe K."/>
            <person name="Barbeau K."/>
            <person name="Gaasterland T."/>
            <person name="Ferriera S."/>
            <person name="Johnson J."/>
            <person name="Kravitz S."/>
            <person name="Beeson K."/>
            <person name="Sutton G."/>
            <person name="Rogers Y.-H."/>
            <person name="Friedman R."/>
            <person name="Frazier M."/>
            <person name="Venter J.C."/>
        </authorList>
    </citation>
    <scope>NUCLEOTIDE SEQUENCE [LARGE SCALE GENOMIC DNA]</scope>
    <source>
        <strain evidence="1 2">ATCC 23134</strain>
    </source>
</reference>
<dbReference type="Proteomes" id="UP000004095">
    <property type="component" value="Unassembled WGS sequence"/>
</dbReference>
<keyword evidence="2" id="KW-1185">Reference proteome</keyword>
<evidence type="ECO:0000313" key="2">
    <source>
        <dbReference type="Proteomes" id="UP000004095"/>
    </source>
</evidence>